<feature type="binding site" evidence="5">
    <location>
        <position position="487"/>
    </location>
    <ligand>
        <name>Mg(2+)</name>
        <dbReference type="ChEBI" id="CHEBI:18420"/>
    </ligand>
</feature>
<dbReference type="AlphaFoldDB" id="Q9RW32"/>
<dbReference type="EMDB" id="EMD-31478"/>
<dbReference type="PIR" id="A75469">
    <property type="entry name" value="A75469"/>
</dbReference>
<dbReference type="HOGENOM" id="CLU_031028_0_0_0"/>
<feature type="binding site" evidence="5">
    <location>
        <position position="176"/>
    </location>
    <ligand>
        <name>Mg(2+)</name>
        <dbReference type="ChEBI" id="CHEBI:18420"/>
    </ligand>
</feature>
<dbReference type="GO" id="GO:0000166">
    <property type="term" value="F:nucleotide binding"/>
    <property type="evidence" value="ECO:0007669"/>
    <property type="project" value="UniProtKB-KW"/>
</dbReference>
<dbReference type="GO" id="GO:0046872">
    <property type="term" value="F:metal ion binding"/>
    <property type="evidence" value="ECO:0007669"/>
    <property type="project" value="UniProtKB-KW"/>
</dbReference>
<dbReference type="InterPro" id="IPR051162">
    <property type="entry name" value="T4SS_component"/>
</dbReference>
<dbReference type="PANTHER" id="PTHR30121">
    <property type="entry name" value="UNCHARACTERIZED PROTEIN YJGR-RELATED"/>
    <property type="match status" value="1"/>
</dbReference>
<evidence type="ECO:0000313" key="2">
    <source>
        <dbReference type="Proteomes" id="UP000002524"/>
    </source>
</evidence>
<dbReference type="InParanoid" id="Q9RW32"/>
<dbReference type="SUPFAM" id="SSF52540">
    <property type="entry name" value="P-loop containing nucleoside triphosphate hydrolases"/>
    <property type="match status" value="1"/>
</dbReference>
<feature type="binding site" evidence="5">
    <location>
        <position position="171"/>
    </location>
    <ligand>
        <name>ADP</name>
        <dbReference type="ChEBI" id="CHEBI:456216"/>
    </ligand>
</feature>
<feature type="binding site" evidence="5">
    <location>
        <position position="590"/>
    </location>
    <ligand>
        <name>ADP</name>
        <dbReference type="ChEBI" id="CHEBI:456216"/>
    </ligand>
</feature>
<dbReference type="Gene3D" id="3.40.50.300">
    <property type="entry name" value="P-loop containing nucleotide triphosphate hydrolases"/>
    <property type="match status" value="1"/>
</dbReference>
<sequence>MTGNDVQGAEKADAIGMVLGTEDVTPTVFWFAVSHGASVGLDDLVVVETRKPDGTPVRFYGLVDNVRKRHEGVTFESDVEDVVAGLLPASVSYAARVLVTRVDPENFIPPQPGDHVRHAAGRELAMALSADKMEEAAFPGGLLADGQPLPLNFRFINGESGGHINISGISGVATKTSYALFLLHSIFRSGVMDRTAQGSGGRQSGTAGGRALIFNVKGEDLLFLDKPNARMVEKEDKVVRAKGLSADRYALLGLPAEPFRDVQLLAPPRAGAAGTAIVPQTDQRSEGVTPFVFTIREFCARRMLPYVFSDASASLNLGFVIGNIEEKLFRLAAAQTGKGTGLIVHDWQFEDSETPPENLDFSELGGVNLQTFEQLISYLEYKLLEEREGEGDPKWVLKQSPGTLRAFTRRLRGVQKYLSPLIRGDLTPEQAEGYRPDPLRRGIQLTVVDIHALSAHAQMFVVGVLLREVFEYKERVGRQDTVFVVLDELNKYAPREGDSPIKDVLLDIAERGRSLGIILIGAQQTASEVERRIVSNAAIRVVGRLDLAEAERPEYRFLPQSFRGRAGILQPGTMLVSQPDVPNPVLVNYPFPAWATRRDEVDDLGGKAAAEVGAGLLR</sequence>
<dbReference type="EMBL" id="AE000513">
    <property type="protein sequence ID" value="AAF10416.1"/>
    <property type="molecule type" value="Genomic_DNA"/>
</dbReference>
<dbReference type="PDB" id="7WRW">
    <property type="method" value="X-ray"/>
    <property type="resolution" value="3.00 A"/>
    <property type="chains" value="A/B/C/D/E/F=1-618"/>
</dbReference>
<evidence type="ECO:0007829" key="4">
    <source>
        <dbReference type="PDB" id="7WRW"/>
    </source>
</evidence>
<feature type="binding site" evidence="5">
    <location>
        <position position="175"/>
    </location>
    <ligand>
        <name>ADP</name>
        <dbReference type="ChEBI" id="CHEBI:456216"/>
    </ligand>
</feature>
<feature type="binding site" evidence="5">
    <location>
        <position position="176"/>
    </location>
    <ligand>
        <name>ADP</name>
        <dbReference type="ChEBI" id="CHEBI:456216"/>
    </ligand>
</feature>
<evidence type="ECO:0007829" key="3">
    <source>
        <dbReference type="PDB" id="7F6D"/>
    </source>
</evidence>
<keyword evidence="5" id="KW-0479">Metal-binding</keyword>
<dbReference type="PANTHER" id="PTHR30121:SF6">
    <property type="entry name" value="SLR6007 PROTEIN"/>
    <property type="match status" value="1"/>
</dbReference>
<dbReference type="Proteomes" id="UP000002524">
    <property type="component" value="Chromosome 1"/>
</dbReference>
<reference evidence="1 2" key="1">
    <citation type="journal article" date="1999" name="Science">
        <title>Genome sequence of the radioresistant bacterium Deinococcus radiodurans R1.</title>
        <authorList>
            <person name="White O."/>
            <person name="Eisen J.A."/>
            <person name="Heidelberg J.F."/>
            <person name="Hickey E.K."/>
            <person name="Peterson J.D."/>
            <person name="Dodson R.J."/>
            <person name="Haft D.H."/>
            <person name="Gwinn M.L."/>
            <person name="Nelson W.C."/>
            <person name="Richardson D.L."/>
            <person name="Moffat K.S."/>
            <person name="Qin H."/>
            <person name="Jiang L."/>
            <person name="Pamphile W."/>
            <person name="Crosby M."/>
            <person name="Shen M."/>
            <person name="Vamathevan J.J."/>
            <person name="Lam P."/>
            <person name="McDonald L."/>
            <person name="Utterback T."/>
            <person name="Zalewski C."/>
            <person name="Makarova K.S."/>
            <person name="Aravind L."/>
            <person name="Daly M.J."/>
            <person name="Minton K.W."/>
            <person name="Fleischmann R.D."/>
            <person name="Ketchum K.A."/>
            <person name="Nelson K.E."/>
            <person name="Salzberg S."/>
            <person name="Smith H.O."/>
            <person name="Venter J.C."/>
            <person name="Fraser C.M."/>
        </authorList>
    </citation>
    <scope>NUCLEOTIDE SEQUENCE [LARGE SCALE GENOMIC DNA]</scope>
    <source>
        <strain evidence="2">ATCC 13939 / DSM 20539 / JCM 16871 / LMG 4051 / NBRC 15346 / NCIMB 9279 / R1 / VKM B-1422</strain>
    </source>
</reference>
<reference evidence="4 5" key="3">
    <citation type="journal article" date="2023" name="BMC Biol.">
        <title>Structural and DNA end resection study of the bacterial NurA-HerA complex.</title>
        <authorList>
            <person name="Yang J."/>
            <person name="Sun Y."/>
            <person name="Wang Y."/>
            <person name="Hao W."/>
            <person name="Cheng K."/>
        </authorList>
    </citation>
    <scope>X-RAY CRYSTALLOGRAPHY (3.00 ANGSTROMS) IN COMPLEX WITH ADP AND MG(2+)</scope>
</reference>
<evidence type="ECO:0000313" key="1">
    <source>
        <dbReference type="EMBL" id="AAF10416.1"/>
    </source>
</evidence>
<dbReference type="InterPro" id="IPR027417">
    <property type="entry name" value="P-loop_NTPase"/>
</dbReference>
<keyword evidence="5" id="KW-0547">Nucleotide-binding</keyword>
<evidence type="ECO:0007829" key="5">
    <source>
        <dbReference type="PDB" id="7WRX"/>
    </source>
</evidence>
<keyword evidence="3 4" id="KW-0002">3D-structure</keyword>
<accession>Q9RW32</accession>
<gene>
    <name evidence="1" type="ordered locus">DR_0837</name>
</gene>
<reference evidence="3" key="2">
    <citation type="journal article" date="2022" name="Structure">
        <title>Mechanisms of helicase activated DNA end resection in bacteria.</title>
        <authorList>
            <person name="Xu Y."/>
            <person name="Xu L."/>
            <person name="Qin C."/>
            <person name="Wang L."/>
            <person name="Guo J."/>
            <person name="Hua Y."/>
            <person name="Zhao Y."/>
        </authorList>
    </citation>
    <scope>STRUCTURE BY ELECTRON MICROSCOPY (3.85 ANGSTROMS)</scope>
</reference>
<dbReference type="PATRIC" id="fig|243230.17.peg.1020"/>
<dbReference type="EnsemblBacteria" id="AAF10416">
    <property type="protein sequence ID" value="AAF10416"/>
    <property type="gene ID" value="DR_0837"/>
</dbReference>
<dbReference type="KEGG" id="dra:DR_0837"/>
<dbReference type="STRING" id="243230.DR_0837"/>
<organism evidence="1 2">
    <name type="scientific">Deinococcus radiodurans (strain ATCC 13939 / DSM 20539 / JCM 16871 / CCUG 27074 / LMG 4051 / NBRC 15346 / NCIMB 9279 / VKM B-1422 / R1)</name>
    <dbReference type="NCBI Taxonomy" id="243230"/>
    <lineage>
        <taxon>Bacteria</taxon>
        <taxon>Thermotogati</taxon>
        <taxon>Deinococcota</taxon>
        <taxon>Deinococci</taxon>
        <taxon>Deinococcales</taxon>
        <taxon>Deinococcaceae</taxon>
        <taxon>Deinococcus</taxon>
    </lineage>
</organism>
<keyword evidence="2" id="KW-1185">Reference proteome</keyword>
<protein>
    <recommendedName>
        <fullName evidence="6">Helicase HerA central domain-containing protein</fullName>
    </recommendedName>
</protein>
<feature type="binding site" evidence="5">
    <location>
        <position position="589"/>
    </location>
    <ligand>
        <name>ADP</name>
        <dbReference type="ChEBI" id="CHEBI:456216"/>
    </ligand>
</feature>
<dbReference type="eggNOG" id="COG0433">
    <property type="taxonomic scope" value="Bacteria"/>
</dbReference>
<evidence type="ECO:0008006" key="6">
    <source>
        <dbReference type="Google" id="ProtNLM"/>
    </source>
</evidence>
<proteinExistence type="evidence at protein level"/>
<dbReference type="PDB" id="7WRX">
    <property type="method" value="X-ray"/>
    <property type="resolution" value="3.40 A"/>
    <property type="chains" value="A/B/C/D/E/F/G/H/I/J/K/L=1-618"/>
</dbReference>
<dbReference type="OrthoDB" id="5240402at2"/>
<dbReference type="PDB" id="7F6D">
    <property type="method" value="EM"/>
    <property type="resolution" value="3.85 A"/>
    <property type="chains" value="A/B/C/D/E/F=1-618"/>
</dbReference>
<feature type="binding site" evidence="5">
    <location>
        <position position="177"/>
    </location>
    <ligand>
        <name>ADP</name>
        <dbReference type="ChEBI" id="CHEBI:456216"/>
    </ligand>
</feature>
<dbReference type="SMR" id="Q9RW32"/>
<name>Q9RW32_DEIRA</name>
<dbReference type="PaxDb" id="243230-DR_0837"/>